<dbReference type="InterPro" id="IPR052709">
    <property type="entry name" value="Transposase-MT_Hybrid"/>
</dbReference>
<comment type="caution">
    <text evidence="1">The sequence shown here is derived from an EMBL/GenBank/DDBJ whole genome shotgun (WGS) entry which is preliminary data.</text>
</comment>
<sequence>MATCWTTMETEGPSEFFPSQIDGHRHVGHRRMSLFATLFLMAEHAIILHDNARPHKAERVWQLLRRWGWKELEHPPYSPDILPCDFDLIPKTKESIRGMRFAVRDDIANAGHQQVTQLTHDVANFEADGNQRLQHR</sequence>
<proteinExistence type="predicted"/>
<dbReference type="AlphaFoldDB" id="A0A8X6LC95"/>
<dbReference type="OrthoDB" id="6431202at2759"/>
<dbReference type="EMBL" id="BMAO01035357">
    <property type="protein sequence ID" value="GFR03252.1"/>
    <property type="molecule type" value="Genomic_DNA"/>
</dbReference>
<dbReference type="Proteomes" id="UP000887116">
    <property type="component" value="Unassembled WGS sequence"/>
</dbReference>
<accession>A0A8X6LC95</accession>
<dbReference type="GO" id="GO:0003676">
    <property type="term" value="F:nucleic acid binding"/>
    <property type="evidence" value="ECO:0007669"/>
    <property type="project" value="InterPro"/>
</dbReference>
<dbReference type="PANTHER" id="PTHR46060">
    <property type="entry name" value="MARINER MOS1 TRANSPOSASE-LIKE PROTEIN"/>
    <property type="match status" value="1"/>
</dbReference>
<reference evidence="1" key="1">
    <citation type="submission" date="2020-07" db="EMBL/GenBank/DDBJ databases">
        <title>Multicomponent nature underlies the extraordinary mechanical properties of spider dragline silk.</title>
        <authorList>
            <person name="Kono N."/>
            <person name="Nakamura H."/>
            <person name="Mori M."/>
            <person name="Yoshida Y."/>
            <person name="Ohtoshi R."/>
            <person name="Malay A.D."/>
            <person name="Moran D.A.P."/>
            <person name="Tomita M."/>
            <person name="Numata K."/>
            <person name="Arakawa K."/>
        </authorList>
    </citation>
    <scope>NUCLEOTIDE SEQUENCE</scope>
</reference>
<gene>
    <name evidence="1" type="primary">SETMAR_1</name>
    <name evidence="1" type="ORF">TNCT_174901</name>
</gene>
<protein>
    <submittedName>
        <fullName evidence="1">Histone-lysine N-methyltransferase SETMAR</fullName>
    </submittedName>
</protein>
<dbReference type="PANTHER" id="PTHR46060:SF3">
    <property type="entry name" value="PROTEIN GVQW3"/>
    <property type="match status" value="1"/>
</dbReference>
<keyword evidence="2" id="KW-1185">Reference proteome</keyword>
<evidence type="ECO:0000313" key="2">
    <source>
        <dbReference type="Proteomes" id="UP000887116"/>
    </source>
</evidence>
<organism evidence="1 2">
    <name type="scientific">Trichonephila clavata</name>
    <name type="common">Joro spider</name>
    <name type="synonym">Nephila clavata</name>
    <dbReference type="NCBI Taxonomy" id="2740835"/>
    <lineage>
        <taxon>Eukaryota</taxon>
        <taxon>Metazoa</taxon>
        <taxon>Ecdysozoa</taxon>
        <taxon>Arthropoda</taxon>
        <taxon>Chelicerata</taxon>
        <taxon>Arachnida</taxon>
        <taxon>Araneae</taxon>
        <taxon>Araneomorphae</taxon>
        <taxon>Entelegynae</taxon>
        <taxon>Araneoidea</taxon>
        <taxon>Nephilidae</taxon>
        <taxon>Trichonephila</taxon>
    </lineage>
</organism>
<evidence type="ECO:0000313" key="1">
    <source>
        <dbReference type="EMBL" id="GFR03252.1"/>
    </source>
</evidence>
<dbReference type="InterPro" id="IPR036397">
    <property type="entry name" value="RNaseH_sf"/>
</dbReference>
<name>A0A8X6LC95_TRICU</name>
<dbReference type="Gene3D" id="3.30.420.10">
    <property type="entry name" value="Ribonuclease H-like superfamily/Ribonuclease H"/>
    <property type="match status" value="1"/>
</dbReference>